<dbReference type="AlphaFoldDB" id="A0AAN7KQU3"/>
<protein>
    <recommendedName>
        <fullName evidence="9">Oxysterol-binding protein</fullName>
    </recommendedName>
</protein>
<gene>
    <name evidence="7" type="ORF">SAY86_009353</name>
</gene>
<dbReference type="EMBL" id="JAXQNO010000019">
    <property type="protein sequence ID" value="KAK4774418.1"/>
    <property type="molecule type" value="Genomic_DNA"/>
</dbReference>
<dbReference type="Pfam" id="PF01237">
    <property type="entry name" value="Oxysterol_BP"/>
    <property type="match status" value="1"/>
</dbReference>
<reference evidence="7 8" key="1">
    <citation type="journal article" date="2023" name="Hortic Res">
        <title>Pangenome of water caltrop reveals structural variations and asymmetric subgenome divergence after allopolyploidization.</title>
        <authorList>
            <person name="Zhang X."/>
            <person name="Chen Y."/>
            <person name="Wang L."/>
            <person name="Yuan Y."/>
            <person name="Fang M."/>
            <person name="Shi L."/>
            <person name="Lu R."/>
            <person name="Comes H.P."/>
            <person name="Ma Y."/>
            <person name="Chen Y."/>
            <person name="Huang G."/>
            <person name="Zhou Y."/>
            <person name="Zheng Z."/>
            <person name="Qiu Y."/>
        </authorList>
    </citation>
    <scope>NUCLEOTIDE SEQUENCE [LARGE SCALE GENOMIC DNA]</scope>
    <source>
        <strain evidence="7">F231</strain>
    </source>
</reference>
<evidence type="ECO:0008006" key="9">
    <source>
        <dbReference type="Google" id="ProtNLM"/>
    </source>
</evidence>
<dbReference type="PROSITE" id="PS01013">
    <property type="entry name" value="OSBP"/>
    <property type="match status" value="1"/>
</dbReference>
<comment type="caution">
    <text evidence="7">The sequence shown here is derived from an EMBL/GenBank/DDBJ whole genome shotgun (WGS) entry which is preliminary data.</text>
</comment>
<dbReference type="PANTHER" id="PTHR10972">
    <property type="entry name" value="OXYSTEROL-BINDING PROTEIN-RELATED"/>
    <property type="match status" value="1"/>
</dbReference>
<evidence type="ECO:0000256" key="6">
    <source>
        <dbReference type="SAM" id="MobiDB-lite"/>
    </source>
</evidence>
<keyword evidence="3" id="KW-0813">Transport</keyword>
<dbReference type="GO" id="GO:0005829">
    <property type="term" value="C:cytosol"/>
    <property type="evidence" value="ECO:0007669"/>
    <property type="project" value="TreeGrafter"/>
</dbReference>
<name>A0AAN7KQU3_TRANT</name>
<dbReference type="Gene3D" id="3.30.70.3490">
    <property type="match status" value="1"/>
</dbReference>
<feature type="region of interest" description="Disordered" evidence="6">
    <location>
        <begin position="333"/>
        <end position="352"/>
    </location>
</feature>
<dbReference type="SUPFAM" id="SSF144000">
    <property type="entry name" value="Oxysterol-binding protein-like"/>
    <property type="match status" value="1"/>
</dbReference>
<comment type="similarity">
    <text evidence="2 5">Belongs to the OSBP family.</text>
</comment>
<dbReference type="InterPro" id="IPR037239">
    <property type="entry name" value="OSBP_sf"/>
</dbReference>
<keyword evidence="8" id="KW-1185">Reference proteome</keyword>
<dbReference type="GO" id="GO:0032934">
    <property type="term" value="F:sterol binding"/>
    <property type="evidence" value="ECO:0007669"/>
    <property type="project" value="TreeGrafter"/>
</dbReference>
<keyword evidence="4" id="KW-0446">Lipid-binding</keyword>
<dbReference type="PANTHER" id="PTHR10972:SF102">
    <property type="entry name" value="OXYSTEROL-BINDING PROTEIN"/>
    <property type="match status" value="1"/>
</dbReference>
<evidence type="ECO:0000256" key="4">
    <source>
        <dbReference type="ARBA" id="ARBA00023121"/>
    </source>
</evidence>
<dbReference type="InterPro" id="IPR000648">
    <property type="entry name" value="Oxysterol-bd"/>
</dbReference>
<dbReference type="Proteomes" id="UP001346149">
    <property type="component" value="Unassembled WGS sequence"/>
</dbReference>
<dbReference type="FunFam" id="3.30.70.3490:FF:000007">
    <property type="entry name" value="Oxysterol-binding protein-related protein 4B"/>
    <property type="match status" value="1"/>
</dbReference>
<dbReference type="Gene3D" id="2.40.160.120">
    <property type="match status" value="1"/>
</dbReference>
<proteinExistence type="inferred from homology"/>
<dbReference type="GO" id="GO:0016020">
    <property type="term" value="C:membrane"/>
    <property type="evidence" value="ECO:0007669"/>
    <property type="project" value="TreeGrafter"/>
</dbReference>
<comment type="function">
    <text evidence="1">May be involved in the transport of sterols.</text>
</comment>
<evidence type="ECO:0000256" key="1">
    <source>
        <dbReference type="ARBA" id="ARBA00003361"/>
    </source>
</evidence>
<evidence type="ECO:0000256" key="2">
    <source>
        <dbReference type="ARBA" id="ARBA00008842"/>
    </source>
</evidence>
<sequence length="387" mass="43832">MVTNTQEESVETRPRAVLTAPLTFDGESEVDYRAPNLLRRILSLLNNVRPGSDLTQFQLPPLFNIPKSQLQCLGESVYCIRNDLLSSCNDADSPEDRMVSVVAWIISIPRPLIFGVAPYNPILGETHHVSRGNLNIMLEQVSHHPPVSALHATDDQQGIEMIWCQQPVPKFYGTSVETEVLGKRQLNLRRFGETYVTNTPKLLIRFLPVPLVDWVGPVRITCKETGLEAELHYKSNVFGRRNNLRWISGRILDSTSSKTLFEINGHWDRVVTAKDISTGEVRVIYKAEESMSRLKAPYVKDPNGVSEKESAVVWSEVSRGILDKDWEKASEAKRSVEQRQRELKKERESRGEKWAPKHFNVNYSKEKGWDCCPIAGQVPPAPIIVPL</sequence>
<evidence type="ECO:0000256" key="5">
    <source>
        <dbReference type="RuleBase" id="RU003844"/>
    </source>
</evidence>
<accession>A0AAN7KQU3</accession>
<evidence type="ECO:0000313" key="8">
    <source>
        <dbReference type="Proteomes" id="UP001346149"/>
    </source>
</evidence>
<evidence type="ECO:0000256" key="3">
    <source>
        <dbReference type="ARBA" id="ARBA00023055"/>
    </source>
</evidence>
<dbReference type="InterPro" id="IPR018494">
    <property type="entry name" value="Oxysterol-bd_CS"/>
</dbReference>
<organism evidence="7 8">
    <name type="scientific">Trapa natans</name>
    <name type="common">Water chestnut</name>
    <dbReference type="NCBI Taxonomy" id="22666"/>
    <lineage>
        <taxon>Eukaryota</taxon>
        <taxon>Viridiplantae</taxon>
        <taxon>Streptophyta</taxon>
        <taxon>Embryophyta</taxon>
        <taxon>Tracheophyta</taxon>
        <taxon>Spermatophyta</taxon>
        <taxon>Magnoliopsida</taxon>
        <taxon>eudicotyledons</taxon>
        <taxon>Gunneridae</taxon>
        <taxon>Pentapetalae</taxon>
        <taxon>rosids</taxon>
        <taxon>malvids</taxon>
        <taxon>Myrtales</taxon>
        <taxon>Lythraceae</taxon>
        <taxon>Trapa</taxon>
    </lineage>
</organism>
<dbReference type="GO" id="GO:0006869">
    <property type="term" value="P:lipid transport"/>
    <property type="evidence" value="ECO:0007669"/>
    <property type="project" value="UniProtKB-KW"/>
</dbReference>
<evidence type="ECO:0000313" key="7">
    <source>
        <dbReference type="EMBL" id="KAK4774418.1"/>
    </source>
</evidence>
<keyword evidence="3" id="KW-0445">Lipid transport</keyword>
<dbReference type="FunFam" id="2.40.160.120:FF:000011">
    <property type="entry name" value="Oxysterol-binding protein-related protein 4C"/>
    <property type="match status" value="1"/>
</dbReference>